<comment type="caution">
    <text evidence="1">The sequence shown here is derived from an EMBL/GenBank/DDBJ whole genome shotgun (WGS) entry which is preliminary data.</text>
</comment>
<proteinExistence type="predicted"/>
<sequence length="252" mass="28681">MKRVVDTIFGYMRDVILRPKKRTRTDNSEAQESTTTIIAKTNSHTAQKLPTIEGLPDELLKHIFLTYIGDGSYDMIAPVSKHFKEVYEQCFPAKVTYIKNAAASVSLAQMFLQEMMCDTKAIGEAYHKLILHSIKLGNMTVLQWAIRNEEKYLHGRNLVIHENMLRSNVYPDVAAETGNVDMLKYLKSLGCVFTAKTMKDAVSSDNLECVKYLRSVDCPWNKYSSYEVVDGHSLELVRYLLESEMHVKVVGT</sequence>
<name>A0AAD3HBK2_9STRA</name>
<reference evidence="1 2" key="1">
    <citation type="journal article" date="2021" name="Sci. Rep.">
        <title>The genome of the diatom Chaetoceros tenuissimus carries an ancient integrated fragment of an extant virus.</title>
        <authorList>
            <person name="Hongo Y."/>
            <person name="Kimura K."/>
            <person name="Takaki Y."/>
            <person name="Yoshida Y."/>
            <person name="Baba S."/>
            <person name="Kobayashi G."/>
            <person name="Nagasaki K."/>
            <person name="Hano T."/>
            <person name="Tomaru Y."/>
        </authorList>
    </citation>
    <scope>NUCLEOTIDE SEQUENCE [LARGE SCALE GENOMIC DNA]</scope>
    <source>
        <strain evidence="1 2">NIES-3715</strain>
    </source>
</reference>
<accession>A0AAD3HBK2</accession>
<evidence type="ECO:0000313" key="2">
    <source>
        <dbReference type="Proteomes" id="UP001054902"/>
    </source>
</evidence>
<dbReference type="EMBL" id="BLLK01000057">
    <property type="protein sequence ID" value="GFH57139.1"/>
    <property type="molecule type" value="Genomic_DNA"/>
</dbReference>
<dbReference type="Proteomes" id="UP001054902">
    <property type="component" value="Unassembled WGS sequence"/>
</dbReference>
<organism evidence="1 2">
    <name type="scientific">Chaetoceros tenuissimus</name>
    <dbReference type="NCBI Taxonomy" id="426638"/>
    <lineage>
        <taxon>Eukaryota</taxon>
        <taxon>Sar</taxon>
        <taxon>Stramenopiles</taxon>
        <taxon>Ochrophyta</taxon>
        <taxon>Bacillariophyta</taxon>
        <taxon>Coscinodiscophyceae</taxon>
        <taxon>Chaetocerotophycidae</taxon>
        <taxon>Chaetocerotales</taxon>
        <taxon>Chaetocerotaceae</taxon>
        <taxon>Chaetoceros</taxon>
    </lineage>
</organism>
<protein>
    <submittedName>
        <fullName evidence="1">Uncharacterized protein</fullName>
    </submittedName>
</protein>
<gene>
    <name evidence="1" type="ORF">CTEN210_13615</name>
</gene>
<keyword evidence="2" id="KW-1185">Reference proteome</keyword>
<evidence type="ECO:0000313" key="1">
    <source>
        <dbReference type="EMBL" id="GFH57139.1"/>
    </source>
</evidence>
<dbReference type="SUPFAM" id="SSF140860">
    <property type="entry name" value="Pseudo ankyrin repeat-like"/>
    <property type="match status" value="1"/>
</dbReference>
<dbReference type="AlphaFoldDB" id="A0AAD3HBK2"/>